<name>A0ABX0EZS6_9BACL</name>
<organism evidence="1 2">
    <name type="scientific">Saccharibacillus alkalitolerans</name>
    <dbReference type="NCBI Taxonomy" id="2705290"/>
    <lineage>
        <taxon>Bacteria</taxon>
        <taxon>Bacillati</taxon>
        <taxon>Bacillota</taxon>
        <taxon>Bacilli</taxon>
        <taxon>Bacillales</taxon>
        <taxon>Paenibacillaceae</taxon>
        <taxon>Saccharibacillus</taxon>
    </lineage>
</organism>
<evidence type="ECO:0000313" key="2">
    <source>
        <dbReference type="Proteomes" id="UP000800303"/>
    </source>
</evidence>
<keyword evidence="2" id="KW-1185">Reference proteome</keyword>
<protein>
    <submittedName>
        <fullName evidence="1">Uncharacterized protein</fullName>
    </submittedName>
</protein>
<gene>
    <name evidence="1" type="ORF">GYN08_02925</name>
</gene>
<comment type="caution">
    <text evidence="1">The sequence shown here is derived from an EMBL/GenBank/DDBJ whole genome shotgun (WGS) entry which is preliminary data.</text>
</comment>
<dbReference type="Proteomes" id="UP000800303">
    <property type="component" value="Unassembled WGS sequence"/>
</dbReference>
<evidence type="ECO:0000313" key="1">
    <source>
        <dbReference type="EMBL" id="NGZ74256.1"/>
    </source>
</evidence>
<reference evidence="1 2" key="1">
    <citation type="submission" date="2020-01" db="EMBL/GenBank/DDBJ databases">
        <title>Polyphasic characterisation and genomic insights into a novel alkali tolerant bacterium VR-M41.</title>
        <authorList>
            <person name="Vemuluri V.R."/>
        </authorList>
    </citation>
    <scope>NUCLEOTIDE SEQUENCE [LARGE SCALE GENOMIC DNA]</scope>
    <source>
        <strain evidence="1 2">VR-M41</strain>
    </source>
</reference>
<dbReference type="RefSeq" id="WP_166272316.1">
    <property type="nucleotide sequence ID" value="NZ_JAAFGS010000001.1"/>
</dbReference>
<accession>A0ABX0EZS6</accession>
<proteinExistence type="predicted"/>
<sequence length="115" mass="13481">MAETKPRLQPLRVPSGWKIDVNALYELDPSPETLDWFYGSILFSAIHRHLGHELYVRWEPEGDPSGSFLLQRYLLKFEKKSDAVLEGYVVDEQRIPGRQELAERLEAYMLMSKWT</sequence>
<dbReference type="EMBL" id="JAAFGS010000001">
    <property type="protein sequence ID" value="NGZ74256.1"/>
    <property type="molecule type" value="Genomic_DNA"/>
</dbReference>